<evidence type="ECO:0000256" key="1">
    <source>
        <dbReference type="SAM" id="Phobius"/>
    </source>
</evidence>
<protein>
    <submittedName>
        <fullName evidence="2">Uncharacterized protein</fullName>
    </submittedName>
</protein>
<keyword evidence="3" id="KW-1185">Reference proteome</keyword>
<proteinExistence type="predicted"/>
<keyword evidence="1" id="KW-1133">Transmembrane helix</keyword>
<dbReference type="AlphaFoldDB" id="A0A7J7XB15"/>
<comment type="caution">
    <text evidence="2">The sequence shown here is derived from an EMBL/GenBank/DDBJ whole genome shotgun (WGS) entry which is preliminary data.</text>
</comment>
<name>A0A7J7XB15_PIPKU</name>
<accession>A0A7J7XB15</accession>
<keyword evidence="1" id="KW-0812">Transmembrane</keyword>
<gene>
    <name evidence="2" type="ORF">mPipKuh1_010609</name>
</gene>
<evidence type="ECO:0000313" key="3">
    <source>
        <dbReference type="Proteomes" id="UP000558488"/>
    </source>
</evidence>
<feature type="transmembrane region" description="Helical" evidence="1">
    <location>
        <begin position="75"/>
        <end position="97"/>
    </location>
</feature>
<dbReference type="Proteomes" id="UP000558488">
    <property type="component" value="Unassembled WGS sequence"/>
</dbReference>
<evidence type="ECO:0000313" key="2">
    <source>
        <dbReference type="EMBL" id="KAF6346861.1"/>
    </source>
</evidence>
<organism evidence="2 3">
    <name type="scientific">Pipistrellus kuhlii</name>
    <name type="common">Kuhl's pipistrelle</name>
    <dbReference type="NCBI Taxonomy" id="59472"/>
    <lineage>
        <taxon>Eukaryota</taxon>
        <taxon>Metazoa</taxon>
        <taxon>Chordata</taxon>
        <taxon>Craniata</taxon>
        <taxon>Vertebrata</taxon>
        <taxon>Euteleostomi</taxon>
        <taxon>Mammalia</taxon>
        <taxon>Eutheria</taxon>
        <taxon>Laurasiatheria</taxon>
        <taxon>Chiroptera</taxon>
        <taxon>Yangochiroptera</taxon>
        <taxon>Vespertilionidae</taxon>
        <taxon>Pipistrellus</taxon>
    </lineage>
</organism>
<sequence length="142" mass="16709">MLKHVSEFLSFLRLNKLYCIYTTHFIHLFVDAHLDCKILAAVNNAAGTQVYRYLFETLLSINLDIYPEVELFDHIVNLFILFFLGTTILFYNSYIILHSFQQCTRFLISSHPYQHVFSFCSSHPNECEVISHCSFELHFSND</sequence>
<keyword evidence="1" id="KW-0472">Membrane</keyword>
<dbReference type="EMBL" id="JACAGB010000008">
    <property type="protein sequence ID" value="KAF6346861.1"/>
    <property type="molecule type" value="Genomic_DNA"/>
</dbReference>
<reference evidence="2 3" key="1">
    <citation type="journal article" date="2020" name="Nature">
        <title>Six reference-quality genomes reveal evolution of bat adaptations.</title>
        <authorList>
            <person name="Jebb D."/>
            <person name="Huang Z."/>
            <person name="Pippel M."/>
            <person name="Hughes G.M."/>
            <person name="Lavrichenko K."/>
            <person name="Devanna P."/>
            <person name="Winkler S."/>
            <person name="Jermiin L.S."/>
            <person name="Skirmuntt E.C."/>
            <person name="Katzourakis A."/>
            <person name="Burkitt-Gray L."/>
            <person name="Ray D.A."/>
            <person name="Sullivan K.A.M."/>
            <person name="Roscito J.G."/>
            <person name="Kirilenko B.M."/>
            <person name="Davalos L.M."/>
            <person name="Corthals A.P."/>
            <person name="Power M.L."/>
            <person name="Jones G."/>
            <person name="Ransome R.D."/>
            <person name="Dechmann D.K.N."/>
            <person name="Locatelli A.G."/>
            <person name="Puechmaille S.J."/>
            <person name="Fedrigo O."/>
            <person name="Jarvis E.D."/>
            <person name="Hiller M."/>
            <person name="Vernes S.C."/>
            <person name="Myers E.W."/>
            <person name="Teeling E.C."/>
        </authorList>
    </citation>
    <scope>NUCLEOTIDE SEQUENCE [LARGE SCALE GENOMIC DNA]</scope>
    <source>
        <strain evidence="2">MPipKuh1</strain>
        <tissue evidence="2">Flight muscle</tissue>
    </source>
</reference>